<evidence type="ECO:0000313" key="2">
    <source>
        <dbReference type="Proteomes" id="UP001363010"/>
    </source>
</evidence>
<dbReference type="EC" id="2.-.-.-" evidence="1"/>
<proteinExistence type="predicted"/>
<reference evidence="1 2" key="1">
    <citation type="submission" date="2024-03" db="EMBL/GenBank/DDBJ databases">
        <title>Novel species of the genus Variovorax.</title>
        <authorList>
            <person name="Liu Q."/>
            <person name="Xin Y.-H."/>
        </authorList>
    </citation>
    <scope>NUCLEOTIDE SEQUENCE [LARGE SCALE GENOMIC DNA]</scope>
    <source>
        <strain evidence="1 2">KACC 18501</strain>
    </source>
</reference>
<dbReference type="Proteomes" id="UP001363010">
    <property type="component" value="Unassembled WGS sequence"/>
</dbReference>
<gene>
    <name evidence="1" type="ORF">WKW80_34225</name>
</gene>
<keyword evidence="2" id="KW-1185">Reference proteome</keyword>
<protein>
    <submittedName>
        <fullName evidence="1">L,D-transpeptidase</fullName>
        <ecNumber evidence="1">2.-.-.-</ecNumber>
    </submittedName>
</protein>
<dbReference type="CDD" id="cd16913">
    <property type="entry name" value="YkuD_like"/>
    <property type="match status" value="1"/>
</dbReference>
<evidence type="ECO:0000313" key="1">
    <source>
        <dbReference type="EMBL" id="MEJ8826999.1"/>
    </source>
</evidence>
<comment type="caution">
    <text evidence="1">The sequence shown here is derived from an EMBL/GenBank/DDBJ whole genome shotgun (WGS) entry which is preliminary data.</text>
</comment>
<organism evidence="1 2">
    <name type="scientific">Variovorax humicola</name>
    <dbReference type="NCBI Taxonomy" id="1769758"/>
    <lineage>
        <taxon>Bacteria</taxon>
        <taxon>Pseudomonadati</taxon>
        <taxon>Pseudomonadota</taxon>
        <taxon>Betaproteobacteria</taxon>
        <taxon>Burkholderiales</taxon>
        <taxon>Comamonadaceae</taxon>
        <taxon>Variovorax</taxon>
    </lineage>
</organism>
<dbReference type="EMBL" id="JBBKZV010000047">
    <property type="protein sequence ID" value="MEJ8826999.1"/>
    <property type="molecule type" value="Genomic_DNA"/>
</dbReference>
<dbReference type="RefSeq" id="WP_340368029.1">
    <property type="nucleotide sequence ID" value="NZ_JBBKZV010000047.1"/>
</dbReference>
<keyword evidence="1" id="KW-0808">Transferase</keyword>
<name>A0ABU8WC04_9BURK</name>
<dbReference type="GO" id="GO:0016740">
    <property type="term" value="F:transferase activity"/>
    <property type="evidence" value="ECO:0007669"/>
    <property type="project" value="UniProtKB-KW"/>
</dbReference>
<accession>A0ABU8WC04</accession>
<sequence>MHILRTACRIVISGLLAAALGTAGAGPSALSEAYREQIDRRLRVPAESAEHYGGLAVAALVQAGIPILVPQYVALVDRNPHVQAIFLFWVGGGFPPVLIGASPVSTGRGGEFDHFETPLGVFEHSLANPDFRAEGTLNEHGIRGYGAKGMRVFDLGWQEATRLWGAGGRGTMRLQMHATDPDRLEQRLGSVQSKGCIRIPASLNRLLDHYGVLDDDYLAAAADGMPNWVLPMNQAPVHDAGRYVIVVDSGASERPAWSPPR</sequence>
<dbReference type="InterPro" id="IPR005490">
    <property type="entry name" value="LD_TPept_cat_dom"/>
</dbReference>